<dbReference type="Gene3D" id="3.30.1370.10">
    <property type="entry name" value="K Homology domain, type 1"/>
    <property type="match status" value="1"/>
</dbReference>
<feature type="compositionally biased region" description="Polar residues" evidence="1">
    <location>
        <begin position="128"/>
        <end position="150"/>
    </location>
</feature>
<sequence length="181" mass="21190">MEPDRLVPHVIGTNGDKLNAIMSRARCSISYRNTQSLEDKDKTDAQQMEFSMAFMISANTVKRVEDGVLLLQAVVESTEQQLRKYQGRGKREEQIQEKARKRWEKKEKDRFVADDEREEILQEEACHAQTQTQQQRGFETATSRNRSRSCSALGEETMTLQRQRHPKLPNYEQCVRSPKWR</sequence>
<dbReference type="GO" id="GO:0003723">
    <property type="term" value="F:RNA binding"/>
    <property type="evidence" value="ECO:0007669"/>
    <property type="project" value="InterPro"/>
</dbReference>
<organism evidence="2 4">
    <name type="scientific">Peronospora effusa</name>
    <dbReference type="NCBI Taxonomy" id="542832"/>
    <lineage>
        <taxon>Eukaryota</taxon>
        <taxon>Sar</taxon>
        <taxon>Stramenopiles</taxon>
        <taxon>Oomycota</taxon>
        <taxon>Peronosporomycetes</taxon>
        <taxon>Peronosporales</taxon>
        <taxon>Peronosporaceae</taxon>
        <taxon>Peronospora</taxon>
    </lineage>
</organism>
<dbReference type="STRING" id="542832.A0A3M6VSG9"/>
<dbReference type="SUPFAM" id="SSF54791">
    <property type="entry name" value="Eukaryotic type KH-domain (KH-domain type I)"/>
    <property type="match status" value="1"/>
</dbReference>
<evidence type="ECO:0000313" key="3">
    <source>
        <dbReference type="EMBL" id="RQM10844.1"/>
    </source>
</evidence>
<evidence type="ECO:0000313" key="2">
    <source>
        <dbReference type="EMBL" id="RMX67330.1"/>
    </source>
</evidence>
<gene>
    <name evidence="3" type="ORF">DD237_004657</name>
    <name evidence="2" type="ORF">DD238_003488</name>
</gene>
<evidence type="ECO:0000313" key="4">
    <source>
        <dbReference type="Proteomes" id="UP000282087"/>
    </source>
</evidence>
<feature type="region of interest" description="Disordered" evidence="1">
    <location>
        <begin position="125"/>
        <end position="181"/>
    </location>
</feature>
<comment type="caution">
    <text evidence="2">The sequence shown here is derived from an EMBL/GenBank/DDBJ whole genome shotgun (WGS) entry which is preliminary data.</text>
</comment>
<dbReference type="Proteomes" id="UP000286097">
    <property type="component" value="Unassembled WGS sequence"/>
</dbReference>
<dbReference type="VEuPathDB" id="FungiDB:DD237_004657"/>
<dbReference type="EMBL" id="QLLG01000169">
    <property type="protein sequence ID" value="RMX67330.1"/>
    <property type="molecule type" value="Genomic_DNA"/>
</dbReference>
<evidence type="ECO:0000256" key="1">
    <source>
        <dbReference type="SAM" id="MobiDB-lite"/>
    </source>
</evidence>
<dbReference type="InterPro" id="IPR036612">
    <property type="entry name" value="KH_dom_type_1_sf"/>
</dbReference>
<name>A0A3M6VSG9_9STRA</name>
<reference evidence="4 5" key="1">
    <citation type="submission" date="2018-06" db="EMBL/GenBank/DDBJ databases">
        <title>Comparative genomics of downy mildews reveals potential adaptations to biotrophy.</title>
        <authorList>
            <person name="Fletcher K."/>
            <person name="Klosterman S.J."/>
            <person name="Derevnina L."/>
            <person name="Martin F."/>
            <person name="Koike S."/>
            <person name="Reyes Chin-Wo S."/>
            <person name="Mou B."/>
            <person name="Michelmore R."/>
        </authorList>
    </citation>
    <scope>NUCLEOTIDE SEQUENCE [LARGE SCALE GENOMIC DNA]</scope>
    <source>
        <strain evidence="3 5">R13</strain>
        <strain evidence="2 4">R14</strain>
    </source>
</reference>
<protein>
    <recommendedName>
        <fullName evidence="6">K Homology domain-containing protein</fullName>
    </recommendedName>
</protein>
<dbReference type="Proteomes" id="UP000282087">
    <property type="component" value="Unassembled WGS sequence"/>
</dbReference>
<dbReference type="EMBL" id="QKXF01000520">
    <property type="protein sequence ID" value="RQM10844.1"/>
    <property type="molecule type" value="Genomic_DNA"/>
</dbReference>
<dbReference type="AlphaFoldDB" id="A0A3M6VSG9"/>
<accession>A0A3M6VSG9</accession>
<proteinExistence type="predicted"/>
<evidence type="ECO:0008006" key="6">
    <source>
        <dbReference type="Google" id="ProtNLM"/>
    </source>
</evidence>
<evidence type="ECO:0000313" key="5">
    <source>
        <dbReference type="Proteomes" id="UP000286097"/>
    </source>
</evidence>
<keyword evidence="4" id="KW-1185">Reference proteome</keyword>